<organism evidence="1">
    <name type="scientific">marine sediment metagenome</name>
    <dbReference type="NCBI Taxonomy" id="412755"/>
    <lineage>
        <taxon>unclassified sequences</taxon>
        <taxon>metagenomes</taxon>
        <taxon>ecological metagenomes</taxon>
    </lineage>
</organism>
<proteinExistence type="predicted"/>
<evidence type="ECO:0000313" key="1">
    <source>
        <dbReference type="EMBL" id="KKM79568.1"/>
    </source>
</evidence>
<name>A0A0F9KC71_9ZZZZ</name>
<accession>A0A0F9KC71</accession>
<reference evidence="1" key="1">
    <citation type="journal article" date="2015" name="Nature">
        <title>Complex archaea that bridge the gap between prokaryotes and eukaryotes.</title>
        <authorList>
            <person name="Spang A."/>
            <person name="Saw J.H."/>
            <person name="Jorgensen S.L."/>
            <person name="Zaremba-Niedzwiedzka K."/>
            <person name="Martijn J."/>
            <person name="Lind A.E."/>
            <person name="van Eijk R."/>
            <person name="Schleper C."/>
            <person name="Guy L."/>
            <person name="Ettema T.J."/>
        </authorList>
    </citation>
    <scope>NUCLEOTIDE SEQUENCE</scope>
</reference>
<dbReference type="AlphaFoldDB" id="A0A0F9KC71"/>
<gene>
    <name evidence="1" type="ORF">LCGC14_1348600</name>
</gene>
<comment type="caution">
    <text evidence="1">The sequence shown here is derived from an EMBL/GenBank/DDBJ whole genome shotgun (WGS) entry which is preliminary data.</text>
</comment>
<dbReference type="EMBL" id="LAZR01008315">
    <property type="protein sequence ID" value="KKM79568.1"/>
    <property type="molecule type" value="Genomic_DNA"/>
</dbReference>
<sequence length="162" mass="17905">MPDSPNPLTFTMADFERVLNLWGCKLTEPVFMLDGPPSILAYPMVQRGVFSPGGKKMTLNYTEATVRKFRDAHGDEAEHNLVASALIIIHLDLHRIGTDVPSPDHALAMIRMFDALESVYPQTELLARDAEMSEFMDDFKWGLAAGVAIGLALDDPSILSED</sequence>
<protein>
    <submittedName>
        <fullName evidence="1">Uncharacterized protein</fullName>
    </submittedName>
</protein>